<evidence type="ECO:0000313" key="11">
    <source>
        <dbReference type="EMBL" id="LAC22171.1"/>
    </source>
</evidence>
<dbReference type="EMBL" id="IACT01002917">
    <property type="protein sequence ID" value="LAC22171.1"/>
    <property type="molecule type" value="mRNA"/>
</dbReference>
<dbReference type="AlphaFoldDB" id="A0A6A7FU94"/>
<keyword evidence="3" id="KW-0479">Metal-binding</keyword>
<evidence type="ECO:0000256" key="5">
    <source>
        <dbReference type="ARBA" id="ARBA00022833"/>
    </source>
</evidence>
<comment type="caution">
    <text evidence="7">Lacks conserved residue(s) required for the propagation of feature annotation.</text>
</comment>
<feature type="chain" id="PRO_5025392475" evidence="9">
    <location>
        <begin position="24"/>
        <end position="545"/>
    </location>
</feature>
<organism evidence="11">
    <name type="scientific">Hirondellea gigas</name>
    <dbReference type="NCBI Taxonomy" id="1518452"/>
    <lineage>
        <taxon>Eukaryota</taxon>
        <taxon>Metazoa</taxon>
        <taxon>Ecdysozoa</taxon>
        <taxon>Arthropoda</taxon>
        <taxon>Crustacea</taxon>
        <taxon>Multicrustacea</taxon>
        <taxon>Malacostraca</taxon>
        <taxon>Eumalacostraca</taxon>
        <taxon>Peracarida</taxon>
        <taxon>Amphipoda</taxon>
        <taxon>Amphilochidea</taxon>
        <taxon>Lysianassida</taxon>
        <taxon>Lysianassidira</taxon>
        <taxon>Lysianassoidea</taxon>
        <taxon>Lysianassidae</taxon>
        <taxon>Hirondellea</taxon>
    </lineage>
</organism>
<keyword evidence="9" id="KW-0732">Signal</keyword>
<evidence type="ECO:0000256" key="6">
    <source>
        <dbReference type="ARBA" id="ARBA00023049"/>
    </source>
</evidence>
<feature type="region of interest" description="Disordered" evidence="8">
    <location>
        <begin position="438"/>
        <end position="485"/>
    </location>
</feature>
<evidence type="ECO:0000259" key="10">
    <source>
        <dbReference type="PROSITE" id="PS51864"/>
    </source>
</evidence>
<evidence type="ECO:0000256" key="2">
    <source>
        <dbReference type="ARBA" id="ARBA00022670"/>
    </source>
</evidence>
<name>A0A6A7FU94_9CRUS</name>
<comment type="cofactor">
    <cofactor evidence="1">
        <name>Zn(2+)</name>
        <dbReference type="ChEBI" id="CHEBI:29105"/>
    </cofactor>
</comment>
<keyword evidence="2" id="KW-0645">Protease</keyword>
<feature type="region of interest" description="Disordered" evidence="8">
    <location>
        <begin position="337"/>
        <end position="371"/>
    </location>
</feature>
<reference evidence="11" key="1">
    <citation type="submission" date="2017-11" db="EMBL/GenBank/DDBJ databases">
        <title>The sensing device of the deep-sea amphipod.</title>
        <authorList>
            <person name="Kobayashi H."/>
            <person name="Nagahama T."/>
            <person name="Arai W."/>
            <person name="Sasagawa Y."/>
            <person name="Umeda M."/>
            <person name="Hayashi T."/>
            <person name="Nikaido I."/>
            <person name="Watanabe H."/>
            <person name="Oguri K."/>
            <person name="Kitazato H."/>
            <person name="Fujioka K."/>
            <person name="Kido Y."/>
            <person name="Takami H."/>
        </authorList>
    </citation>
    <scope>NUCLEOTIDE SEQUENCE</scope>
    <source>
        <tissue evidence="11">Whole body</tissue>
    </source>
</reference>
<dbReference type="GO" id="GO:0006508">
    <property type="term" value="P:proteolysis"/>
    <property type="evidence" value="ECO:0007669"/>
    <property type="project" value="UniProtKB-KW"/>
</dbReference>
<evidence type="ECO:0000256" key="4">
    <source>
        <dbReference type="ARBA" id="ARBA00022801"/>
    </source>
</evidence>
<protein>
    <submittedName>
        <fullName evidence="11">Zinc metalloproteinase nas-14-like</fullName>
    </submittedName>
</protein>
<sequence length="545" mass="61692">MLLSTRCLLLLVTLVLVVGFGSAGITEEWYCDYSQDEIPTQKEVLAEELENYKNNESTRFYPAMSVFQEMTSRMACSNKEHYTRNTWELVAYEKQLGETVQRWPSSQIPYLIDDRYPRHVEKRIRDDMRAFNDDTCIEFVPRSDQGVYIRFVHPANTDLIKILPVYVGDEPAVVEKAEGDVSKAEQEIEGMEAGYTGRVKNFLRSEADIISRSSGVMATLMLVLGFHREENRHDRDDFIVLDFHPEDPKLRRLFQKEMSTPQTYLYPYDTQSAAHMTMQDAKDLGVSLTSKDPEEHPIKPYVDSILSEEDVKKINNMYCLGSWEILTTTAVNRNAPASAITQTPANKNDEEDYGADDDSEGIKRSGDGPGLNSDLEYFDRYDNETGEYQRVVILQPTIFQNDTGKTQLNGEVDQQQNGNVDLSDGNLYHQIGDVNQGNEELDQQNDGSPNLKETISGDPSIQNVNEMNVPESSQKNSPDEDLNGTDKSKIMEAETDPGTKVESFDTIGDTGLPDLSSSSILRPGELLLTLLLLTVNLWWLRRVIV</sequence>
<dbReference type="PANTHER" id="PTHR10127">
    <property type="entry name" value="DISCOIDIN, CUB, EGF, LAMININ , AND ZINC METALLOPROTEASE DOMAIN CONTAINING"/>
    <property type="match status" value="1"/>
</dbReference>
<dbReference type="InterPro" id="IPR001506">
    <property type="entry name" value="Peptidase_M12A"/>
</dbReference>
<dbReference type="Pfam" id="PF01400">
    <property type="entry name" value="Astacin"/>
    <property type="match status" value="2"/>
</dbReference>
<accession>A0A6A7FU94</accession>
<dbReference type="SUPFAM" id="SSF55486">
    <property type="entry name" value="Metalloproteases ('zincins'), catalytic domain"/>
    <property type="match status" value="1"/>
</dbReference>
<keyword evidence="5" id="KW-0862">Zinc</keyword>
<evidence type="ECO:0000256" key="8">
    <source>
        <dbReference type="SAM" id="MobiDB-lite"/>
    </source>
</evidence>
<evidence type="ECO:0000256" key="9">
    <source>
        <dbReference type="SAM" id="SignalP"/>
    </source>
</evidence>
<evidence type="ECO:0000256" key="1">
    <source>
        <dbReference type="ARBA" id="ARBA00001947"/>
    </source>
</evidence>
<feature type="compositionally biased region" description="Acidic residues" evidence="8">
    <location>
        <begin position="349"/>
        <end position="359"/>
    </location>
</feature>
<feature type="compositionally biased region" description="Polar residues" evidence="8">
    <location>
        <begin position="438"/>
        <end position="476"/>
    </location>
</feature>
<keyword evidence="4" id="KW-0378">Hydrolase</keyword>
<feature type="signal peptide" evidence="9">
    <location>
        <begin position="1"/>
        <end position="23"/>
    </location>
</feature>
<dbReference type="Gene3D" id="3.40.390.10">
    <property type="entry name" value="Collagenase (Catalytic Domain)"/>
    <property type="match status" value="1"/>
</dbReference>
<proteinExistence type="evidence at transcript level"/>
<evidence type="ECO:0000256" key="3">
    <source>
        <dbReference type="ARBA" id="ARBA00022723"/>
    </source>
</evidence>
<evidence type="ECO:0000256" key="7">
    <source>
        <dbReference type="PROSITE-ProRule" id="PRU01211"/>
    </source>
</evidence>
<dbReference type="InterPro" id="IPR024079">
    <property type="entry name" value="MetalloPept_cat_dom_sf"/>
</dbReference>
<dbReference type="GO" id="GO:0004222">
    <property type="term" value="F:metalloendopeptidase activity"/>
    <property type="evidence" value="ECO:0007669"/>
    <property type="project" value="InterPro"/>
</dbReference>
<feature type="domain" description="Peptidase M12A" evidence="10">
    <location>
        <begin position="94"/>
        <end position="320"/>
    </location>
</feature>
<keyword evidence="6" id="KW-0482">Metalloprotease</keyword>
<dbReference type="PROSITE" id="PS51864">
    <property type="entry name" value="ASTACIN"/>
    <property type="match status" value="1"/>
</dbReference>
<dbReference type="GO" id="GO:0046872">
    <property type="term" value="F:metal ion binding"/>
    <property type="evidence" value="ECO:0007669"/>
    <property type="project" value="UniProtKB-KW"/>
</dbReference>
<dbReference type="PANTHER" id="PTHR10127:SF780">
    <property type="entry name" value="METALLOENDOPEPTIDASE"/>
    <property type="match status" value="1"/>
</dbReference>